<dbReference type="KEGG" id="rhom:FRIFI_0974"/>
<name>A0A2P2BU63_9FIRM</name>
<evidence type="ECO:0000313" key="1">
    <source>
        <dbReference type="EMBL" id="CEI72514.1"/>
    </source>
</evidence>
<organism evidence="1 2">
    <name type="scientific">Romboutsia hominis</name>
    <dbReference type="NCBI Taxonomy" id="1507512"/>
    <lineage>
        <taxon>Bacteria</taxon>
        <taxon>Bacillati</taxon>
        <taxon>Bacillota</taxon>
        <taxon>Clostridia</taxon>
        <taxon>Peptostreptococcales</taxon>
        <taxon>Peptostreptococcaceae</taxon>
        <taxon>Romboutsia</taxon>
    </lineage>
</organism>
<proteinExistence type="predicted"/>
<protein>
    <submittedName>
        <fullName evidence="1">Uncharacterized protein</fullName>
    </submittedName>
</protein>
<sequence>MSGIVNNMIKDKLDKLEQVKLNLDLKINELSIESNDVE</sequence>
<evidence type="ECO:0000313" key="2">
    <source>
        <dbReference type="Proteomes" id="UP000245695"/>
    </source>
</evidence>
<reference evidence="1 2" key="1">
    <citation type="submission" date="2014-09" db="EMBL/GenBank/DDBJ databases">
        <authorList>
            <person name="Hornung B.V."/>
        </authorList>
    </citation>
    <scope>NUCLEOTIDE SEQUENCE [LARGE SCALE GENOMIC DNA]</scope>
    <source>
        <strain evidence="1 2">FRIFI</strain>
    </source>
</reference>
<dbReference type="EMBL" id="LN650648">
    <property type="protein sequence ID" value="CEI72514.1"/>
    <property type="molecule type" value="Genomic_DNA"/>
</dbReference>
<dbReference type="AlphaFoldDB" id="A0A2P2BU63"/>
<gene>
    <name evidence="1" type="ORF">FRIFI_0974</name>
</gene>
<dbReference type="Proteomes" id="UP000245695">
    <property type="component" value="Chromosome 1"/>
</dbReference>
<keyword evidence="2" id="KW-1185">Reference proteome</keyword>
<accession>A0A2P2BU63</accession>